<dbReference type="GO" id="GO:0005524">
    <property type="term" value="F:ATP binding"/>
    <property type="evidence" value="ECO:0007669"/>
    <property type="project" value="InterPro"/>
</dbReference>
<dbReference type="Proteomes" id="UP000232062">
    <property type="component" value="Unassembled WGS sequence"/>
</dbReference>
<name>A0A2M9WDJ1_9GAMM</name>
<dbReference type="OrthoDB" id="3322489at2"/>
<evidence type="ECO:0000259" key="1">
    <source>
        <dbReference type="Pfam" id="PF13304"/>
    </source>
</evidence>
<dbReference type="EMBL" id="PIQI01000015">
    <property type="protein sequence ID" value="PJZ05569.1"/>
    <property type="molecule type" value="Genomic_DNA"/>
</dbReference>
<feature type="domain" description="ATPase AAA-type core" evidence="1">
    <location>
        <begin position="26"/>
        <end position="287"/>
    </location>
</feature>
<evidence type="ECO:0000313" key="2">
    <source>
        <dbReference type="EMBL" id="PJZ05569.1"/>
    </source>
</evidence>
<reference evidence="2 3" key="1">
    <citation type="submission" date="2017-11" db="EMBL/GenBank/DDBJ databases">
        <title>The genome sequence of Pantoea rodasii DSM 26611.</title>
        <authorList>
            <person name="Gao J."/>
            <person name="Mao X."/>
            <person name="Sun J."/>
        </authorList>
    </citation>
    <scope>NUCLEOTIDE SEQUENCE [LARGE SCALE GENOMIC DNA]</scope>
    <source>
        <strain evidence="2 3">DSM 26611</strain>
    </source>
</reference>
<evidence type="ECO:0000313" key="3">
    <source>
        <dbReference type="Proteomes" id="UP000232062"/>
    </source>
</evidence>
<dbReference type="InterPro" id="IPR027417">
    <property type="entry name" value="P-loop_NTPase"/>
</dbReference>
<dbReference type="RefSeq" id="WP_100701741.1">
    <property type="nucleotide sequence ID" value="NZ_PIQI01000015.1"/>
</dbReference>
<dbReference type="PANTHER" id="PTHR43581">
    <property type="entry name" value="ATP/GTP PHOSPHATASE"/>
    <property type="match status" value="1"/>
</dbReference>
<gene>
    <name evidence="2" type="ORF">PRCB_11060</name>
</gene>
<dbReference type="Pfam" id="PF13304">
    <property type="entry name" value="AAA_21"/>
    <property type="match status" value="1"/>
</dbReference>
<protein>
    <submittedName>
        <fullName evidence="2">Recombinase RecF</fullName>
    </submittedName>
</protein>
<sequence length="394" mass="44930">MKLTRLTIRGIGGIKNLDLEFKPDMNIICGPNGIGKSTVLLAASFPFIWGASLKVKKNIGADRGLIELKLEDEGKEYERVTEVTSYLPQDHANHHHHDSFERRKLIKFEINRNFDYQGLGSISADRHIDDSEVSQQLNTGVNLYNIKDWLAKRILFEKVEPGYAPNILKNIDLAKKCISILDINFSFSRVDPRSYDIYVNTPSGEIWYEYLSSGFKSCLSLLLGIIKEIELRFPEKELYAPDFDGVILIDELELHLHPEWQARITDALTTTFPSAQFIVTTHSPHIVQNAKSHQIMALVYADNGEVCMKNLPDNGFGYSAWTVEEVLLDIMGMESTLSRKLQHQLDDFDRFVDAEDFDEAKKIYDYLDAALHQNSVLRKSLKISLMSVKSREGK</sequence>
<dbReference type="Gene3D" id="3.40.50.300">
    <property type="entry name" value="P-loop containing nucleotide triphosphate hydrolases"/>
    <property type="match status" value="1"/>
</dbReference>
<keyword evidence="3" id="KW-1185">Reference proteome</keyword>
<dbReference type="InterPro" id="IPR051396">
    <property type="entry name" value="Bact_Antivir_Def_Nuclease"/>
</dbReference>
<accession>A0A2M9WDJ1</accession>
<dbReference type="GO" id="GO:0006302">
    <property type="term" value="P:double-strand break repair"/>
    <property type="evidence" value="ECO:0007669"/>
    <property type="project" value="InterPro"/>
</dbReference>
<proteinExistence type="predicted"/>
<dbReference type="SUPFAM" id="SSF52540">
    <property type="entry name" value="P-loop containing nucleoside triphosphate hydrolases"/>
    <property type="match status" value="1"/>
</dbReference>
<dbReference type="PANTHER" id="PTHR43581:SF2">
    <property type="entry name" value="EXCINUCLEASE ATPASE SUBUNIT"/>
    <property type="match status" value="1"/>
</dbReference>
<dbReference type="AlphaFoldDB" id="A0A2M9WDJ1"/>
<dbReference type="GO" id="GO:0016887">
    <property type="term" value="F:ATP hydrolysis activity"/>
    <property type="evidence" value="ECO:0007669"/>
    <property type="project" value="InterPro"/>
</dbReference>
<organism evidence="2 3">
    <name type="scientific">Pantoea rodasii</name>
    <dbReference type="NCBI Taxonomy" id="1076549"/>
    <lineage>
        <taxon>Bacteria</taxon>
        <taxon>Pseudomonadati</taxon>
        <taxon>Pseudomonadota</taxon>
        <taxon>Gammaproteobacteria</taxon>
        <taxon>Enterobacterales</taxon>
        <taxon>Erwiniaceae</taxon>
        <taxon>Pantoea</taxon>
    </lineage>
</organism>
<comment type="caution">
    <text evidence="2">The sequence shown here is derived from an EMBL/GenBank/DDBJ whole genome shotgun (WGS) entry which is preliminary data.</text>
</comment>
<dbReference type="InterPro" id="IPR003959">
    <property type="entry name" value="ATPase_AAA_core"/>
</dbReference>